<keyword evidence="5" id="KW-0964">Secreted</keyword>
<dbReference type="EMBL" id="CDHK01000001">
    <property type="protein sequence ID" value="CEJ54968.1"/>
    <property type="molecule type" value="Genomic_DNA"/>
</dbReference>
<dbReference type="PANTHER" id="PTHR31451:SF39">
    <property type="entry name" value="MANNAN ENDO-1,4-BETA-MANNOSIDASE 1"/>
    <property type="match status" value="1"/>
</dbReference>
<organism evidence="14 15">
    <name type="scientific">Penicillium brasilianum</name>
    <dbReference type="NCBI Taxonomy" id="104259"/>
    <lineage>
        <taxon>Eukaryota</taxon>
        <taxon>Fungi</taxon>
        <taxon>Dikarya</taxon>
        <taxon>Ascomycota</taxon>
        <taxon>Pezizomycotina</taxon>
        <taxon>Eurotiomycetes</taxon>
        <taxon>Eurotiomycetidae</taxon>
        <taxon>Eurotiales</taxon>
        <taxon>Aspergillaceae</taxon>
        <taxon>Penicillium</taxon>
    </lineage>
</organism>
<evidence type="ECO:0000256" key="10">
    <source>
        <dbReference type="ARBA" id="ARBA00033295"/>
    </source>
</evidence>
<evidence type="ECO:0000256" key="3">
    <source>
        <dbReference type="ARBA" id="ARBA00005641"/>
    </source>
</evidence>
<evidence type="ECO:0000256" key="1">
    <source>
        <dbReference type="ARBA" id="ARBA00001678"/>
    </source>
</evidence>
<dbReference type="InterPro" id="IPR017853">
    <property type="entry name" value="GH"/>
</dbReference>
<keyword evidence="9" id="KW-0326">Glycosidase</keyword>
<dbReference type="PANTHER" id="PTHR31451">
    <property type="match status" value="1"/>
</dbReference>
<name>A0A0F7TIZ6_PENBI</name>
<comment type="subcellular location">
    <subcellularLocation>
        <location evidence="2">Secreted</location>
    </subcellularLocation>
</comment>
<reference evidence="15" key="1">
    <citation type="journal article" date="2015" name="Genome Announc.">
        <title>Draft genome sequence of the fungus Penicillium brasilianum MG11.</title>
        <authorList>
            <person name="Horn F."/>
            <person name="Linde J."/>
            <person name="Mattern D.J."/>
            <person name="Walther G."/>
            <person name="Guthke R."/>
            <person name="Brakhage A.A."/>
            <person name="Valiante V."/>
        </authorList>
    </citation>
    <scope>NUCLEOTIDE SEQUENCE [LARGE SCALE GENOMIC DNA]</scope>
    <source>
        <strain evidence="15">MG11</strain>
    </source>
</reference>
<proteinExistence type="inferred from homology"/>
<evidence type="ECO:0000313" key="14">
    <source>
        <dbReference type="EMBL" id="CEJ54968.1"/>
    </source>
</evidence>
<accession>A0A0F7TIZ6</accession>
<dbReference type="Gene3D" id="3.20.20.80">
    <property type="entry name" value="Glycosidases"/>
    <property type="match status" value="1"/>
</dbReference>
<feature type="region of interest" description="Disordered" evidence="11">
    <location>
        <begin position="57"/>
        <end position="100"/>
    </location>
</feature>
<feature type="chain" id="PRO_5002522421" description="mannan endo-1,4-beta-mannosidase" evidence="12">
    <location>
        <begin position="17"/>
        <end position="450"/>
    </location>
</feature>
<evidence type="ECO:0000256" key="8">
    <source>
        <dbReference type="ARBA" id="ARBA00023277"/>
    </source>
</evidence>
<keyword evidence="7" id="KW-0378">Hydrolase</keyword>
<dbReference type="SMART" id="SM00236">
    <property type="entry name" value="fCBD"/>
    <property type="match status" value="1"/>
</dbReference>
<evidence type="ECO:0000313" key="15">
    <source>
        <dbReference type="Proteomes" id="UP000042958"/>
    </source>
</evidence>
<dbReference type="GO" id="GO:0005576">
    <property type="term" value="C:extracellular region"/>
    <property type="evidence" value="ECO:0007669"/>
    <property type="project" value="UniProtKB-SubCell"/>
</dbReference>
<dbReference type="Proteomes" id="UP000042958">
    <property type="component" value="Unassembled WGS sequence"/>
</dbReference>
<keyword evidence="8" id="KW-0119">Carbohydrate metabolism</keyword>
<evidence type="ECO:0000256" key="4">
    <source>
        <dbReference type="ARBA" id="ARBA00012706"/>
    </source>
</evidence>
<evidence type="ECO:0000259" key="13">
    <source>
        <dbReference type="PROSITE" id="PS51164"/>
    </source>
</evidence>
<dbReference type="GO" id="GO:0030248">
    <property type="term" value="F:cellulose binding"/>
    <property type="evidence" value="ECO:0007669"/>
    <property type="project" value="InterPro"/>
</dbReference>
<keyword evidence="6 12" id="KW-0732">Signal</keyword>
<dbReference type="GO" id="GO:0016985">
    <property type="term" value="F:mannan endo-1,4-beta-mannosidase activity"/>
    <property type="evidence" value="ECO:0007669"/>
    <property type="project" value="UniProtKB-EC"/>
</dbReference>
<feature type="domain" description="CBM1" evidence="13">
    <location>
        <begin position="16"/>
        <end position="52"/>
    </location>
</feature>
<dbReference type="FunFam" id="3.20.20.80:FF:000076">
    <property type="entry name" value="Mannan endo-1,4-beta-mannosidase A"/>
    <property type="match status" value="1"/>
</dbReference>
<dbReference type="GO" id="GO:0046355">
    <property type="term" value="P:mannan catabolic process"/>
    <property type="evidence" value="ECO:0007669"/>
    <property type="project" value="UniProtKB-ARBA"/>
</dbReference>
<sequence length="450" mass="48358">MHYSSVVLLFAGLASAQVAEWGQCGGKGWTGSTTCVSPYTCQYQNDWYSQCLPATSSSSTTSSTSSTTSKSTTSSTTTKSTTSSTTTKSTTTTTSSTTSTTSTAVSTSTVFPTTNGLNFTIDGETGYYAGTNSYWIGFLTNDADVDLVMQHLYDSGLRILRVWGFNDVNTIPSSGTVYFQYLTAGTATINTGADGLQRLDYVVASAEKHGIKLIINFVNNWSDYGGIAAYVSAFGGSATTWYTNTAAQAAYQTYIKTVVSRYSSSSAIFAWELANEPRCNGCDTSVLYNWIKTTSAYIKSLDSKHMVCIGDEGFGLSTDSDGSYPFTYGEGLNFTLNLDIDTIDFGTFHLYPNSWGEVDTWGPTWIKAHGDACVAAGKPCLFEEYGYPSNHCSVEAPWQAAALDTKGIAGDLFWQWGDTLSTGQTSDDTNTIFYGSSDFTCLVTNHVAAI</sequence>
<dbReference type="AlphaFoldDB" id="A0A0F7TIZ6"/>
<dbReference type="InterPro" id="IPR000254">
    <property type="entry name" value="CBD"/>
</dbReference>
<evidence type="ECO:0000256" key="2">
    <source>
        <dbReference type="ARBA" id="ARBA00004613"/>
    </source>
</evidence>
<dbReference type="PROSITE" id="PS00562">
    <property type="entry name" value="CBM1_1"/>
    <property type="match status" value="1"/>
</dbReference>
<dbReference type="PROSITE" id="PS51164">
    <property type="entry name" value="CBM1_2"/>
    <property type="match status" value="1"/>
</dbReference>
<gene>
    <name evidence="14" type="ORF">PMG11_01254</name>
</gene>
<dbReference type="OrthoDB" id="406631at2759"/>
<evidence type="ECO:0000256" key="9">
    <source>
        <dbReference type="ARBA" id="ARBA00023295"/>
    </source>
</evidence>
<comment type="similarity">
    <text evidence="3">Belongs to the glycosyl hydrolase 5 (cellulase A) family.</text>
</comment>
<feature type="signal peptide" evidence="12">
    <location>
        <begin position="1"/>
        <end position="16"/>
    </location>
</feature>
<evidence type="ECO:0000256" key="12">
    <source>
        <dbReference type="SAM" id="SignalP"/>
    </source>
</evidence>
<dbReference type="InterPro" id="IPR045053">
    <property type="entry name" value="MAN-like"/>
</dbReference>
<dbReference type="Pfam" id="PF26410">
    <property type="entry name" value="GH5_mannosidase"/>
    <property type="match status" value="1"/>
</dbReference>
<keyword evidence="15" id="KW-1185">Reference proteome</keyword>
<evidence type="ECO:0000256" key="5">
    <source>
        <dbReference type="ARBA" id="ARBA00022525"/>
    </source>
</evidence>
<evidence type="ECO:0000256" key="11">
    <source>
        <dbReference type="SAM" id="MobiDB-lite"/>
    </source>
</evidence>
<dbReference type="InterPro" id="IPR035971">
    <property type="entry name" value="CBD_sf"/>
</dbReference>
<dbReference type="InterPro" id="IPR001547">
    <property type="entry name" value="Glyco_hydro_5"/>
</dbReference>
<dbReference type="STRING" id="104259.A0A0F7TIZ6"/>
<evidence type="ECO:0000256" key="6">
    <source>
        <dbReference type="ARBA" id="ARBA00022729"/>
    </source>
</evidence>
<dbReference type="Pfam" id="PF00734">
    <property type="entry name" value="CBM_1"/>
    <property type="match status" value="1"/>
</dbReference>
<dbReference type="SUPFAM" id="SSF51445">
    <property type="entry name" value="(Trans)glycosidases"/>
    <property type="match status" value="1"/>
</dbReference>
<evidence type="ECO:0000256" key="7">
    <source>
        <dbReference type="ARBA" id="ARBA00022801"/>
    </source>
</evidence>
<dbReference type="SUPFAM" id="SSF57180">
    <property type="entry name" value="Cellulose-binding domain"/>
    <property type="match status" value="1"/>
</dbReference>
<protein>
    <recommendedName>
        <fullName evidence="4">mannan endo-1,4-beta-mannosidase</fullName>
        <ecNumber evidence="4">3.2.1.78</ecNumber>
    </recommendedName>
    <alternativeName>
        <fullName evidence="10">Endo-beta-1,4-mannanase F</fullName>
    </alternativeName>
</protein>
<dbReference type="EC" id="3.2.1.78" evidence="4"/>
<comment type="catalytic activity">
    <reaction evidence="1">
        <text>Random hydrolysis of (1-&gt;4)-beta-D-mannosidic linkages in mannans, galactomannans and glucomannans.</text>
        <dbReference type="EC" id="3.2.1.78"/>
    </reaction>
</comment>